<evidence type="ECO:0000313" key="14">
    <source>
        <dbReference type="EMBL" id="NOL49132.1"/>
    </source>
</evidence>
<evidence type="ECO:0000256" key="5">
    <source>
        <dbReference type="ARBA" id="ARBA00011901"/>
    </source>
</evidence>
<dbReference type="GO" id="GO:0005737">
    <property type="term" value="C:cytoplasm"/>
    <property type="evidence" value="ECO:0007669"/>
    <property type="project" value="UniProtKB-SubCell"/>
</dbReference>
<comment type="cofactor">
    <cofactor evidence="2">
        <name>Zn(2+)</name>
        <dbReference type="ChEBI" id="CHEBI:29105"/>
    </cofactor>
</comment>
<comment type="similarity">
    <text evidence="4">Belongs to the N-acetylmuramoyl-L-alanine amidase 2 family.</text>
</comment>
<accession>A0A7Y4LB13</accession>
<dbReference type="PANTHER" id="PTHR30417:SF4">
    <property type="entry name" value="1,6-ANHYDRO-N-ACETYLMURAMYL-L-ALANINE AMIDASE AMPD"/>
    <property type="match status" value="1"/>
</dbReference>
<evidence type="ECO:0000256" key="8">
    <source>
        <dbReference type="ARBA" id="ARBA00022801"/>
    </source>
</evidence>
<dbReference type="NCBIfam" id="NF008758">
    <property type="entry name" value="PRK11789.1"/>
    <property type="match status" value="1"/>
</dbReference>
<dbReference type="Gene3D" id="3.40.80.10">
    <property type="entry name" value="Peptidoglycan recognition protein-like"/>
    <property type="match status" value="1"/>
</dbReference>
<proteinExistence type="inferred from homology"/>
<keyword evidence="8 14" id="KW-0378">Hydrolase</keyword>
<dbReference type="RefSeq" id="WP_171588111.1">
    <property type="nucleotide sequence ID" value="NZ_JABGBO010000003.1"/>
</dbReference>
<gene>
    <name evidence="14" type="primary">ampD</name>
    <name evidence="14" type="ORF">HKX40_03105</name>
</gene>
<evidence type="ECO:0000256" key="7">
    <source>
        <dbReference type="ARBA" id="ARBA00022723"/>
    </source>
</evidence>
<dbReference type="EMBL" id="JABGBO010000003">
    <property type="protein sequence ID" value="NOL49132.1"/>
    <property type="molecule type" value="Genomic_DNA"/>
</dbReference>
<comment type="caution">
    <text evidence="14">The sequence shown here is derived from an EMBL/GenBank/DDBJ whole genome shotgun (WGS) entry which is preliminary data.</text>
</comment>
<evidence type="ECO:0000256" key="6">
    <source>
        <dbReference type="ARBA" id="ARBA00022490"/>
    </source>
</evidence>
<dbReference type="GO" id="GO:0008745">
    <property type="term" value="F:N-acetylmuramoyl-L-alanine amidase activity"/>
    <property type="evidence" value="ECO:0007669"/>
    <property type="project" value="UniProtKB-EC"/>
</dbReference>
<dbReference type="GO" id="GO:0009253">
    <property type="term" value="P:peptidoglycan catabolic process"/>
    <property type="evidence" value="ECO:0007669"/>
    <property type="project" value="InterPro"/>
</dbReference>
<evidence type="ECO:0000256" key="3">
    <source>
        <dbReference type="ARBA" id="ARBA00004496"/>
    </source>
</evidence>
<evidence type="ECO:0000256" key="2">
    <source>
        <dbReference type="ARBA" id="ARBA00001947"/>
    </source>
</evidence>
<dbReference type="CDD" id="cd06583">
    <property type="entry name" value="PGRP"/>
    <property type="match status" value="1"/>
</dbReference>
<dbReference type="AlphaFoldDB" id="A0A7Y4LB13"/>
<dbReference type="PANTHER" id="PTHR30417">
    <property type="entry name" value="N-ACETYLMURAMOYL-L-ALANINE AMIDASE AMID"/>
    <property type="match status" value="1"/>
</dbReference>
<evidence type="ECO:0000259" key="13">
    <source>
        <dbReference type="SMART" id="SM00644"/>
    </source>
</evidence>
<evidence type="ECO:0000313" key="15">
    <source>
        <dbReference type="Proteomes" id="UP000541421"/>
    </source>
</evidence>
<keyword evidence="7" id="KW-0479">Metal-binding</keyword>
<dbReference type="InterPro" id="IPR051206">
    <property type="entry name" value="NAMLAA_amidase_2"/>
</dbReference>
<evidence type="ECO:0000256" key="10">
    <source>
        <dbReference type="ARBA" id="ARBA00023316"/>
    </source>
</evidence>
<evidence type="ECO:0000256" key="4">
    <source>
        <dbReference type="ARBA" id="ARBA00007553"/>
    </source>
</evidence>
<dbReference type="Pfam" id="PF01510">
    <property type="entry name" value="Amidase_2"/>
    <property type="match status" value="1"/>
</dbReference>
<dbReference type="SMART" id="SM00644">
    <property type="entry name" value="Ami_2"/>
    <property type="match status" value="1"/>
</dbReference>
<evidence type="ECO:0000256" key="12">
    <source>
        <dbReference type="ARBA" id="ARBA00042615"/>
    </source>
</evidence>
<comment type="catalytic activity">
    <reaction evidence="1">
        <text>Hydrolyzes the link between N-acetylmuramoyl residues and L-amino acid residues in certain cell-wall glycopeptides.</text>
        <dbReference type="EC" id="3.5.1.28"/>
    </reaction>
</comment>
<protein>
    <recommendedName>
        <fullName evidence="11">1,6-anhydro-N-acetylmuramyl-L-alanine amidase AmpD</fullName>
        <ecNumber evidence="5">3.5.1.28</ecNumber>
    </recommendedName>
    <alternativeName>
        <fullName evidence="12">N-acetylmuramoyl-L-alanine amidase</fullName>
    </alternativeName>
</protein>
<evidence type="ECO:0000256" key="1">
    <source>
        <dbReference type="ARBA" id="ARBA00001561"/>
    </source>
</evidence>
<organism evidence="14 15">
    <name type="scientific">Pelistega europaea</name>
    <dbReference type="NCBI Taxonomy" id="106147"/>
    <lineage>
        <taxon>Bacteria</taxon>
        <taxon>Pseudomonadati</taxon>
        <taxon>Pseudomonadota</taxon>
        <taxon>Betaproteobacteria</taxon>
        <taxon>Burkholderiales</taxon>
        <taxon>Alcaligenaceae</taxon>
        <taxon>Pelistega</taxon>
    </lineage>
</organism>
<name>A0A7Y4LB13_9BURK</name>
<evidence type="ECO:0000256" key="11">
    <source>
        <dbReference type="ARBA" id="ARBA00039257"/>
    </source>
</evidence>
<dbReference type="InterPro" id="IPR002502">
    <property type="entry name" value="Amidase_domain"/>
</dbReference>
<comment type="subcellular location">
    <subcellularLocation>
        <location evidence="3">Cytoplasm</location>
    </subcellularLocation>
</comment>
<dbReference type="InterPro" id="IPR036505">
    <property type="entry name" value="Amidase/PGRP_sf"/>
</dbReference>
<dbReference type="EC" id="3.5.1.28" evidence="5"/>
<dbReference type="GO" id="GO:0071555">
    <property type="term" value="P:cell wall organization"/>
    <property type="evidence" value="ECO:0007669"/>
    <property type="project" value="UniProtKB-KW"/>
</dbReference>
<dbReference type="GO" id="GO:0009254">
    <property type="term" value="P:peptidoglycan turnover"/>
    <property type="evidence" value="ECO:0007669"/>
    <property type="project" value="TreeGrafter"/>
</dbReference>
<dbReference type="Proteomes" id="UP000541421">
    <property type="component" value="Unassembled WGS sequence"/>
</dbReference>
<keyword evidence="15" id="KW-1185">Reference proteome</keyword>
<dbReference type="GO" id="GO:0046872">
    <property type="term" value="F:metal ion binding"/>
    <property type="evidence" value="ECO:0007669"/>
    <property type="project" value="UniProtKB-KW"/>
</dbReference>
<keyword evidence="6" id="KW-0963">Cytoplasm</keyword>
<keyword evidence="10" id="KW-0961">Cell wall biogenesis/degradation</keyword>
<evidence type="ECO:0000256" key="9">
    <source>
        <dbReference type="ARBA" id="ARBA00022833"/>
    </source>
</evidence>
<dbReference type="SUPFAM" id="SSF55846">
    <property type="entry name" value="N-acetylmuramoyl-L-alanine amidase-like"/>
    <property type="match status" value="1"/>
</dbReference>
<keyword evidence="9" id="KW-0862">Zinc</keyword>
<feature type="domain" description="N-acetylmuramoyl-L-alanine amidase" evidence="13">
    <location>
        <begin position="22"/>
        <end position="170"/>
    </location>
</feature>
<reference evidence="14 15" key="1">
    <citation type="submission" date="2020-05" db="EMBL/GenBank/DDBJ databases">
        <authorList>
            <person name="Niu N."/>
        </authorList>
    </citation>
    <scope>NUCLEOTIDE SEQUENCE [LARGE SCALE GENOMIC DNA]</scope>
    <source>
        <strain evidence="14 15">LMG10982</strain>
    </source>
</reference>
<sequence length="194" mass="22373">MSLCLDRHGWLVEKNGVRKIPSPNFNERPVGQVAKLLVIHNISLPPQQFGGPYIEQLFTNSLEVEHHPFFKEIVHLRVSAHFLIRRDGEIIQFVSTDKRAWHAGVSCFEGQAMCNDFSIGIELEGSDFEPFTNEQYLQLASLSQVLKNRYPLRAVRGHEHIAPTRKTDPGPFFDWNRYRVEAQWGWRALPLLLA</sequence>